<dbReference type="Proteomes" id="UP000078544">
    <property type="component" value="Unassembled WGS sequence"/>
</dbReference>
<keyword evidence="3" id="KW-1185">Reference proteome</keyword>
<dbReference type="EMBL" id="AZGY01000003">
    <property type="protein sequence ID" value="KZZ99390.1"/>
    <property type="molecule type" value="Genomic_DNA"/>
</dbReference>
<protein>
    <submittedName>
        <fullName evidence="2">Uncharacterized protein</fullName>
    </submittedName>
</protein>
<organism evidence="2 3">
    <name type="scientific">Moelleriella libera RCEF 2490</name>
    <dbReference type="NCBI Taxonomy" id="1081109"/>
    <lineage>
        <taxon>Eukaryota</taxon>
        <taxon>Fungi</taxon>
        <taxon>Dikarya</taxon>
        <taxon>Ascomycota</taxon>
        <taxon>Pezizomycotina</taxon>
        <taxon>Sordariomycetes</taxon>
        <taxon>Hypocreomycetidae</taxon>
        <taxon>Hypocreales</taxon>
        <taxon>Clavicipitaceae</taxon>
        <taxon>Moelleriella</taxon>
    </lineage>
</organism>
<feature type="compositionally biased region" description="Polar residues" evidence="1">
    <location>
        <begin position="83"/>
        <end position="93"/>
    </location>
</feature>
<evidence type="ECO:0000313" key="3">
    <source>
        <dbReference type="Proteomes" id="UP000078544"/>
    </source>
</evidence>
<dbReference type="SUPFAM" id="SSF53335">
    <property type="entry name" value="S-adenosyl-L-methionine-dependent methyltransferases"/>
    <property type="match status" value="1"/>
</dbReference>
<dbReference type="OrthoDB" id="3902588at2759"/>
<accession>A0A166PVT9</accession>
<proteinExistence type="predicted"/>
<reference evidence="2 3" key="1">
    <citation type="journal article" date="2016" name="Genome Biol. Evol.">
        <title>Divergent and convergent evolution of fungal pathogenicity.</title>
        <authorList>
            <person name="Shang Y."/>
            <person name="Xiao G."/>
            <person name="Zheng P."/>
            <person name="Cen K."/>
            <person name="Zhan S."/>
            <person name="Wang C."/>
        </authorList>
    </citation>
    <scope>NUCLEOTIDE SEQUENCE [LARGE SCALE GENOMIC DNA]</scope>
    <source>
        <strain evidence="2 3">RCEF 2490</strain>
    </source>
</reference>
<name>A0A166PVT9_9HYPO</name>
<gene>
    <name evidence="2" type="ORF">AAL_01962</name>
</gene>
<dbReference type="InterPro" id="IPR029063">
    <property type="entry name" value="SAM-dependent_MTases_sf"/>
</dbReference>
<sequence length="429" mass="48172">MFRNNLHGDAQGVEAGSTSRQLPLIGFALRSPVKQSLASGSGFSPKSPTGKFELELASPQNDAPAAPVPPTRSPLRPPPKTRNFSNPTHNPLSWKSPKEWQLLNAFRLGPTGRIETITGMKSAMAEVEPSKQRGVQPFAHLVKQVKEMACAEPQLALEELKQPFVGDFASERDQQLTEDKRKWMLSVLHHLDRTQPGKFDAEHDSAHYLAALWPESTVFHVSDRPLSSATAPNIRAIYNAKKRCFLFKPAAMFDAAYSMLLPSFCRESELSALLHNVNRCLKPKGVFHLMLIDPIPNTSALGEEMRRWLTENLLRNLRQKSHCLHPSGRIPKLLGEASLRGIGSTLTTTKFYANPENVYSCSMGDLRYDAGKRCRAELRSIVGRMLWREVWGDFVTASSWWWDDPACLQECLELGTYWEYYSIVAVKAN</sequence>
<evidence type="ECO:0000313" key="2">
    <source>
        <dbReference type="EMBL" id="KZZ99390.1"/>
    </source>
</evidence>
<dbReference type="AlphaFoldDB" id="A0A166PVT9"/>
<evidence type="ECO:0000256" key="1">
    <source>
        <dbReference type="SAM" id="MobiDB-lite"/>
    </source>
</evidence>
<feature type="compositionally biased region" description="Pro residues" evidence="1">
    <location>
        <begin position="66"/>
        <end position="80"/>
    </location>
</feature>
<comment type="caution">
    <text evidence="2">The sequence shown here is derived from an EMBL/GenBank/DDBJ whole genome shotgun (WGS) entry which is preliminary data.</text>
</comment>
<feature type="region of interest" description="Disordered" evidence="1">
    <location>
        <begin position="58"/>
        <end position="95"/>
    </location>
</feature>